<dbReference type="SUPFAM" id="SSF53901">
    <property type="entry name" value="Thiolase-like"/>
    <property type="match status" value="2"/>
</dbReference>
<organism evidence="15 16">
    <name type="scientific">Diacronema lutheri</name>
    <name type="common">Unicellular marine alga</name>
    <name type="synonym">Monochrysis lutheri</name>
    <dbReference type="NCBI Taxonomy" id="2081491"/>
    <lineage>
        <taxon>Eukaryota</taxon>
        <taxon>Haptista</taxon>
        <taxon>Haptophyta</taxon>
        <taxon>Pavlovophyceae</taxon>
        <taxon>Pavlovales</taxon>
        <taxon>Pavlovaceae</taxon>
        <taxon>Diacronema</taxon>
    </lineage>
</organism>
<dbReference type="PIRSF" id="PIRSF000429">
    <property type="entry name" value="Ac-CoA_Ac_transf"/>
    <property type="match status" value="1"/>
</dbReference>
<keyword evidence="10 12" id="KW-0012">Acyltransferase</keyword>
<evidence type="ECO:0000259" key="14">
    <source>
        <dbReference type="Pfam" id="PF02803"/>
    </source>
</evidence>
<proteinExistence type="inferred from homology"/>
<dbReference type="InterPro" id="IPR020617">
    <property type="entry name" value="Thiolase_C"/>
</dbReference>
<dbReference type="InterPro" id="IPR020613">
    <property type="entry name" value="Thiolase_CS"/>
</dbReference>
<dbReference type="InterPro" id="IPR002155">
    <property type="entry name" value="Thiolase"/>
</dbReference>
<dbReference type="GO" id="GO:0003985">
    <property type="term" value="F:acetyl-CoA C-acetyltransferase activity"/>
    <property type="evidence" value="ECO:0007669"/>
    <property type="project" value="UniProtKB-EC"/>
</dbReference>
<dbReference type="CDD" id="cd00751">
    <property type="entry name" value="thiolase"/>
    <property type="match status" value="1"/>
</dbReference>
<dbReference type="PROSITE" id="PS00099">
    <property type="entry name" value="THIOLASE_3"/>
    <property type="match status" value="1"/>
</dbReference>
<dbReference type="Proteomes" id="UP000751190">
    <property type="component" value="Unassembled WGS sequence"/>
</dbReference>
<protein>
    <recommendedName>
        <fullName evidence="4">acetyl-CoA C-acetyltransferase</fullName>
        <ecNumber evidence="4">2.3.1.9</ecNumber>
    </recommendedName>
</protein>
<keyword evidence="7" id="KW-0809">Transit peptide</keyword>
<dbReference type="PANTHER" id="PTHR18919">
    <property type="entry name" value="ACETYL-COA C-ACYLTRANSFERASE"/>
    <property type="match status" value="1"/>
</dbReference>
<feature type="active site" description="Proton acceptor" evidence="11">
    <location>
        <position position="398"/>
    </location>
</feature>
<evidence type="ECO:0000256" key="12">
    <source>
        <dbReference type="RuleBase" id="RU003557"/>
    </source>
</evidence>
<evidence type="ECO:0000256" key="11">
    <source>
        <dbReference type="PIRSR" id="PIRSR000429-1"/>
    </source>
</evidence>
<evidence type="ECO:0000256" key="1">
    <source>
        <dbReference type="ARBA" id="ARBA00004173"/>
    </source>
</evidence>
<dbReference type="FunFam" id="3.40.47.10:FF:000007">
    <property type="entry name" value="acetyl-CoA acetyltransferase, mitochondrial"/>
    <property type="match status" value="1"/>
</dbReference>
<dbReference type="InterPro" id="IPR020610">
    <property type="entry name" value="Thiolase_AS"/>
</dbReference>
<dbReference type="EC" id="2.3.1.9" evidence="4"/>
<dbReference type="GO" id="GO:0046872">
    <property type="term" value="F:metal ion binding"/>
    <property type="evidence" value="ECO:0007669"/>
    <property type="project" value="UniProtKB-KW"/>
</dbReference>
<comment type="caution">
    <text evidence="15">The sequence shown here is derived from an EMBL/GenBank/DDBJ whole genome shotgun (WGS) entry which is preliminary data.</text>
</comment>
<dbReference type="Pfam" id="PF00108">
    <property type="entry name" value="Thiolase_N"/>
    <property type="match status" value="1"/>
</dbReference>
<evidence type="ECO:0000256" key="3">
    <source>
        <dbReference type="ARBA" id="ARBA00011881"/>
    </source>
</evidence>
<comment type="subunit">
    <text evidence="3">Homotetramer.</text>
</comment>
<evidence type="ECO:0000256" key="7">
    <source>
        <dbReference type="ARBA" id="ARBA00022946"/>
    </source>
</evidence>
<evidence type="ECO:0000256" key="8">
    <source>
        <dbReference type="ARBA" id="ARBA00022958"/>
    </source>
</evidence>
<dbReference type="Pfam" id="PF02803">
    <property type="entry name" value="Thiolase_C"/>
    <property type="match status" value="1"/>
</dbReference>
<keyword evidence="16" id="KW-1185">Reference proteome</keyword>
<comment type="similarity">
    <text evidence="2 12">Belongs to the thiolase-like superfamily. Thiolase family.</text>
</comment>
<dbReference type="OMA" id="SMGTFGE"/>
<dbReference type="InterPro" id="IPR020616">
    <property type="entry name" value="Thiolase_N"/>
</dbReference>
<dbReference type="NCBIfam" id="TIGR01930">
    <property type="entry name" value="AcCoA-C-Actrans"/>
    <property type="match status" value="1"/>
</dbReference>
<evidence type="ECO:0000256" key="2">
    <source>
        <dbReference type="ARBA" id="ARBA00010982"/>
    </source>
</evidence>
<comment type="subcellular location">
    <subcellularLocation>
        <location evidence="1">Mitochondrion</location>
    </subcellularLocation>
</comment>
<evidence type="ECO:0000256" key="5">
    <source>
        <dbReference type="ARBA" id="ARBA00022679"/>
    </source>
</evidence>
<evidence type="ECO:0000256" key="10">
    <source>
        <dbReference type="ARBA" id="ARBA00023315"/>
    </source>
</evidence>
<sequence>MHVLRGFSACAARRFSTRASLRPTDACIVAAARTPIGGFNGTLAKLSAPQLGAHVITAVLARSGVEKEAIAEVFMGNVLTANIGQAPARQAALLATLPTSTVCTTINKVCASGTKAAILGAQQIALGLRDVVLAGGMESMTNVPYYLPKARFGARMGDSVMIDGMVRDGLWDPYNEFHMGMCAEECASKHGISRAEQDAHAAESYRRARAATDAGRFRAEIAPVTLEGRKGDVTVETDEEVFNDASRLASARPAFTREGTVTAGNSSTLSDGAAAILLMSGAEATKRGLPILARIVGYGEAAQEPIHFTTSPSLAAPIAMSRAGISKEQVDAWEINEAFSVVSVANNRLLGLDPAKVNILGGAVSMGHPIGASGMRIIVTLLNALEHVDGRYGVASICNGGGGASAIVLERLRAA</sequence>
<dbReference type="GO" id="GO:0006635">
    <property type="term" value="P:fatty acid beta-oxidation"/>
    <property type="evidence" value="ECO:0007669"/>
    <property type="project" value="TreeGrafter"/>
</dbReference>
<evidence type="ECO:0000259" key="13">
    <source>
        <dbReference type="Pfam" id="PF00108"/>
    </source>
</evidence>
<feature type="active site" description="Acyl-thioester intermediate" evidence="11">
    <location>
        <position position="110"/>
    </location>
</feature>
<dbReference type="OrthoDB" id="5404651at2759"/>
<dbReference type="EMBL" id="JAGTXO010000006">
    <property type="protein sequence ID" value="KAG8467531.1"/>
    <property type="molecule type" value="Genomic_DNA"/>
</dbReference>
<evidence type="ECO:0000313" key="16">
    <source>
        <dbReference type="Proteomes" id="UP000751190"/>
    </source>
</evidence>
<dbReference type="InterPro" id="IPR016039">
    <property type="entry name" value="Thiolase-like"/>
</dbReference>
<dbReference type="PANTHER" id="PTHR18919:SF156">
    <property type="entry name" value="ACETYL-COA ACETYLTRANSFERASE, MITOCHONDRIAL"/>
    <property type="match status" value="1"/>
</dbReference>
<dbReference type="AlphaFoldDB" id="A0A8J5XEV5"/>
<evidence type="ECO:0000256" key="6">
    <source>
        <dbReference type="ARBA" id="ARBA00022723"/>
    </source>
</evidence>
<keyword evidence="5 12" id="KW-0808">Transferase</keyword>
<gene>
    <name evidence="15" type="ORF">KFE25_000847</name>
</gene>
<feature type="domain" description="Thiolase C-terminal" evidence="14">
    <location>
        <begin position="290"/>
        <end position="411"/>
    </location>
</feature>
<reference evidence="15" key="1">
    <citation type="submission" date="2021-05" db="EMBL/GenBank/DDBJ databases">
        <title>The genome of the haptophyte Pavlova lutheri (Diacronema luteri, Pavlovales) - a model for lipid biosynthesis in eukaryotic algae.</title>
        <authorList>
            <person name="Hulatt C.J."/>
            <person name="Posewitz M.C."/>
        </authorList>
    </citation>
    <scope>NUCLEOTIDE SEQUENCE</scope>
    <source>
        <strain evidence="15">NIVA-4/92</strain>
    </source>
</reference>
<evidence type="ECO:0000256" key="4">
    <source>
        <dbReference type="ARBA" id="ARBA00012705"/>
    </source>
</evidence>
<dbReference type="GO" id="GO:0005739">
    <property type="term" value="C:mitochondrion"/>
    <property type="evidence" value="ECO:0007669"/>
    <property type="project" value="UniProtKB-SubCell"/>
</dbReference>
<keyword evidence="9" id="KW-0496">Mitochondrion</keyword>
<feature type="active site" description="Proton acceptor" evidence="11">
    <location>
        <position position="368"/>
    </location>
</feature>
<feature type="domain" description="Thiolase N-terminal" evidence="13">
    <location>
        <begin position="27"/>
        <end position="280"/>
    </location>
</feature>
<accession>A0A8J5XEV5</accession>
<evidence type="ECO:0000313" key="15">
    <source>
        <dbReference type="EMBL" id="KAG8467531.1"/>
    </source>
</evidence>
<keyword evidence="6" id="KW-0479">Metal-binding</keyword>
<dbReference type="Gene3D" id="3.40.47.10">
    <property type="match status" value="1"/>
</dbReference>
<evidence type="ECO:0000256" key="9">
    <source>
        <dbReference type="ARBA" id="ARBA00023128"/>
    </source>
</evidence>
<keyword evidence="8" id="KW-0630">Potassium</keyword>
<name>A0A8J5XEV5_DIALT</name>
<dbReference type="PROSITE" id="PS00737">
    <property type="entry name" value="THIOLASE_2"/>
    <property type="match status" value="1"/>
</dbReference>